<proteinExistence type="predicted"/>
<comment type="caution">
    <text evidence="1">The sequence shown here is derived from an EMBL/GenBank/DDBJ whole genome shotgun (WGS) entry which is preliminary data.</text>
</comment>
<reference evidence="1" key="1">
    <citation type="submission" date="2021-06" db="EMBL/GenBank/DDBJ databases">
        <authorList>
            <person name="Kallberg Y."/>
            <person name="Tangrot J."/>
            <person name="Rosling A."/>
        </authorList>
    </citation>
    <scope>NUCLEOTIDE SEQUENCE</scope>
    <source>
        <strain evidence="1">CL356</strain>
    </source>
</reference>
<name>A0ACA9NUG1_9GLOM</name>
<feature type="non-terminal residue" evidence="1">
    <location>
        <position position="1"/>
    </location>
</feature>
<keyword evidence="2" id="KW-1185">Reference proteome</keyword>
<evidence type="ECO:0000313" key="2">
    <source>
        <dbReference type="Proteomes" id="UP000789525"/>
    </source>
</evidence>
<organism evidence="1 2">
    <name type="scientific">Acaulospora colombiana</name>
    <dbReference type="NCBI Taxonomy" id="27376"/>
    <lineage>
        <taxon>Eukaryota</taxon>
        <taxon>Fungi</taxon>
        <taxon>Fungi incertae sedis</taxon>
        <taxon>Mucoromycota</taxon>
        <taxon>Glomeromycotina</taxon>
        <taxon>Glomeromycetes</taxon>
        <taxon>Diversisporales</taxon>
        <taxon>Acaulosporaceae</taxon>
        <taxon>Acaulospora</taxon>
    </lineage>
</organism>
<dbReference type="Proteomes" id="UP000789525">
    <property type="component" value="Unassembled WGS sequence"/>
</dbReference>
<gene>
    <name evidence="1" type="ORF">ACOLOM_LOCUS9112</name>
</gene>
<sequence>STHDACQPSPDTLPRIWWCTTGPLAFLPIHAAGIYDLDLEDSQLSDYVISSYTPTLSNLLSPQIPASIPFKLLSVVQPSAPGTTHIPSTKTELEKIRLRLADRPHIVLEGEEGTRKRVMKGMEECNWLHLACHGTQKPEEPTKSALILEDGHLTIEEIIKLNLPQAEVAFLSACQTTTGDENLSEEAVHIAGGMPLAGYRGVVATMWSIKDDLAPEVTDEFYGHLMKEGGRPDSRKAAEALHLSVQKIRKKKGVSLTDWIPFVHLGV</sequence>
<accession>A0ACA9NUG1</accession>
<protein>
    <submittedName>
        <fullName evidence="1">5059_t:CDS:1</fullName>
    </submittedName>
</protein>
<dbReference type="EMBL" id="CAJVPT010025574">
    <property type="protein sequence ID" value="CAG8675454.1"/>
    <property type="molecule type" value="Genomic_DNA"/>
</dbReference>
<evidence type="ECO:0000313" key="1">
    <source>
        <dbReference type="EMBL" id="CAG8675454.1"/>
    </source>
</evidence>